<keyword evidence="1" id="KW-0732">Signal</keyword>
<name>A0ABU2BQB0_9ACTN</name>
<reference evidence="3 4" key="1">
    <citation type="submission" date="2023-07" db="EMBL/GenBank/DDBJ databases">
        <title>Sequencing the genomes of 1000 actinobacteria strains.</title>
        <authorList>
            <person name="Klenk H.-P."/>
        </authorList>
    </citation>
    <scope>NUCLEOTIDE SEQUENCE [LARGE SCALE GENOMIC DNA]</scope>
    <source>
        <strain evidence="3 4">DSM 19426</strain>
    </source>
</reference>
<dbReference type="EMBL" id="JAVDYG010000001">
    <property type="protein sequence ID" value="MDR7360827.1"/>
    <property type="molecule type" value="Genomic_DNA"/>
</dbReference>
<keyword evidence="4" id="KW-1185">Reference proteome</keyword>
<evidence type="ECO:0000259" key="2">
    <source>
        <dbReference type="Pfam" id="PF04069"/>
    </source>
</evidence>
<dbReference type="Proteomes" id="UP001183648">
    <property type="component" value="Unassembled WGS sequence"/>
</dbReference>
<dbReference type="SUPFAM" id="SSF53850">
    <property type="entry name" value="Periplasmic binding protein-like II"/>
    <property type="match status" value="1"/>
</dbReference>
<protein>
    <submittedName>
        <fullName evidence="3">Glycine betaine/proline transport system substrate-binding protein</fullName>
    </submittedName>
</protein>
<proteinExistence type="predicted"/>
<dbReference type="RefSeq" id="WP_310297886.1">
    <property type="nucleotide sequence ID" value="NZ_BAAAPS010000009.1"/>
</dbReference>
<organism evidence="3 4">
    <name type="scientific">Nocardioides marmoribigeumensis</name>
    <dbReference type="NCBI Taxonomy" id="433649"/>
    <lineage>
        <taxon>Bacteria</taxon>
        <taxon>Bacillati</taxon>
        <taxon>Actinomycetota</taxon>
        <taxon>Actinomycetes</taxon>
        <taxon>Propionibacteriales</taxon>
        <taxon>Nocardioidaceae</taxon>
        <taxon>Nocardioides</taxon>
    </lineage>
</organism>
<feature type="chain" id="PRO_5047258221" evidence="1">
    <location>
        <begin position="19"/>
        <end position="320"/>
    </location>
</feature>
<dbReference type="CDD" id="cd13643">
    <property type="entry name" value="PBP2_BCP_2"/>
    <property type="match status" value="1"/>
</dbReference>
<feature type="domain" description="ABC-type glycine betaine transport system substrate-binding" evidence="2">
    <location>
        <begin position="42"/>
        <end position="308"/>
    </location>
</feature>
<comment type="caution">
    <text evidence="3">The sequence shown here is derived from an EMBL/GenBank/DDBJ whole genome shotgun (WGS) entry which is preliminary data.</text>
</comment>
<dbReference type="Pfam" id="PF04069">
    <property type="entry name" value="OpuAC"/>
    <property type="match status" value="1"/>
</dbReference>
<dbReference type="InterPro" id="IPR007210">
    <property type="entry name" value="ABC_Gly_betaine_transp_sub-bd"/>
</dbReference>
<evidence type="ECO:0000313" key="4">
    <source>
        <dbReference type="Proteomes" id="UP001183648"/>
    </source>
</evidence>
<feature type="signal peptide" evidence="1">
    <location>
        <begin position="1"/>
        <end position="18"/>
    </location>
</feature>
<sequence length="320" mass="34666">MGLAAVLVSAALALTACGSGSVGEQTKKNEAQQNAAGGKCGDLKIIVNNWVGYTADAYVLGNVAKDKLGCNVSYVELKEGGPSYQALASGDGDVILEEWSHAAELEQATAKGTAKEIDPLGVVGIIGWYVPDWLAKAHPDILDWKNLNKYADKFKTSESGDKGQFLGADPNYTQYDEAIVKNLGLNFKVVFSGGETASVAAFEKAQQKKQWLIGYFYEPQYLHAVVKLDRVKLPPYKEGCDKDKAKVACDYAETTIKKVASTKFMDSDSTAPDLVNNFKISNDEQNLIAKYITIDKMTPDAAAQKWIADNGDKVDSWLQG</sequence>
<gene>
    <name evidence="3" type="ORF">J2S63_000380</name>
</gene>
<evidence type="ECO:0000256" key="1">
    <source>
        <dbReference type="SAM" id="SignalP"/>
    </source>
</evidence>
<dbReference type="Gene3D" id="3.40.190.100">
    <property type="entry name" value="Glycine betaine-binding periplasmic protein, domain 2"/>
    <property type="match status" value="1"/>
</dbReference>
<dbReference type="Gene3D" id="3.40.190.10">
    <property type="entry name" value="Periplasmic binding protein-like II"/>
    <property type="match status" value="1"/>
</dbReference>
<evidence type="ECO:0000313" key="3">
    <source>
        <dbReference type="EMBL" id="MDR7360827.1"/>
    </source>
</evidence>
<accession>A0ABU2BQB0</accession>